<name>A0AA86TQB6_9EUKA</name>
<organism evidence="1">
    <name type="scientific">Hexamita inflata</name>
    <dbReference type="NCBI Taxonomy" id="28002"/>
    <lineage>
        <taxon>Eukaryota</taxon>
        <taxon>Metamonada</taxon>
        <taxon>Diplomonadida</taxon>
        <taxon>Hexamitidae</taxon>
        <taxon>Hexamitinae</taxon>
        <taxon>Hexamita</taxon>
    </lineage>
</organism>
<reference evidence="2 3" key="2">
    <citation type="submission" date="2024-07" db="EMBL/GenBank/DDBJ databases">
        <authorList>
            <person name="Akdeniz Z."/>
        </authorList>
    </citation>
    <scope>NUCLEOTIDE SEQUENCE [LARGE SCALE GENOMIC DNA]</scope>
</reference>
<dbReference type="EMBL" id="CAXDID020000286">
    <property type="protein sequence ID" value="CAL6070781.1"/>
    <property type="molecule type" value="Genomic_DNA"/>
</dbReference>
<keyword evidence="3" id="KW-1185">Reference proteome</keyword>
<sequence length="110" mass="12621">MIAVDDQQFEAEVLDRIKVRFESFKSMVEHFLSVVKLLLSMQLILGPLSNSTNYHFCLPQKLSAFISYRLQETQNSSQMTQTANTILRHRLKPVIMQPPNLGSCVDVHVE</sequence>
<gene>
    <name evidence="1" type="ORF">HINF_LOCUS12421</name>
    <name evidence="2" type="ORF">HINF_LOCUS54798</name>
</gene>
<accession>A0AA86TQB6</accession>
<proteinExistence type="predicted"/>
<evidence type="ECO:0000313" key="2">
    <source>
        <dbReference type="EMBL" id="CAL6070781.1"/>
    </source>
</evidence>
<evidence type="ECO:0000313" key="1">
    <source>
        <dbReference type="EMBL" id="CAI9924776.1"/>
    </source>
</evidence>
<dbReference type="Proteomes" id="UP001642409">
    <property type="component" value="Unassembled WGS sequence"/>
</dbReference>
<dbReference type="AlphaFoldDB" id="A0AA86TQB6"/>
<protein>
    <submittedName>
        <fullName evidence="2">Hypothetical_protein</fullName>
    </submittedName>
</protein>
<dbReference type="EMBL" id="CATOUU010000321">
    <property type="protein sequence ID" value="CAI9924776.1"/>
    <property type="molecule type" value="Genomic_DNA"/>
</dbReference>
<reference evidence="1" key="1">
    <citation type="submission" date="2023-06" db="EMBL/GenBank/DDBJ databases">
        <authorList>
            <person name="Kurt Z."/>
        </authorList>
    </citation>
    <scope>NUCLEOTIDE SEQUENCE</scope>
</reference>
<evidence type="ECO:0000313" key="3">
    <source>
        <dbReference type="Proteomes" id="UP001642409"/>
    </source>
</evidence>
<comment type="caution">
    <text evidence="1">The sequence shown here is derived from an EMBL/GenBank/DDBJ whole genome shotgun (WGS) entry which is preliminary data.</text>
</comment>